<accession>A0AA39QD48</accession>
<evidence type="ECO:0000313" key="1">
    <source>
        <dbReference type="EMBL" id="KAK0500124.1"/>
    </source>
</evidence>
<dbReference type="EMBL" id="JAUEPU010000008">
    <property type="protein sequence ID" value="KAK0500124.1"/>
    <property type="molecule type" value="Genomic_DNA"/>
</dbReference>
<dbReference type="AlphaFoldDB" id="A0AA39QD48"/>
<dbReference type="Proteomes" id="UP001175228">
    <property type="component" value="Unassembled WGS sequence"/>
</dbReference>
<sequence length="73" mass="8452">MVPESLHAKKRPLRSYIWDTWDKSPEERKFLGKLDACLLTYAALSTYLDQQNVTNAVGFLLSFAYLLKFTSSY</sequence>
<organism evidence="1 2">
    <name type="scientific">Armillaria luteobubalina</name>
    <dbReference type="NCBI Taxonomy" id="153913"/>
    <lineage>
        <taxon>Eukaryota</taxon>
        <taxon>Fungi</taxon>
        <taxon>Dikarya</taxon>
        <taxon>Basidiomycota</taxon>
        <taxon>Agaricomycotina</taxon>
        <taxon>Agaricomycetes</taxon>
        <taxon>Agaricomycetidae</taxon>
        <taxon>Agaricales</taxon>
        <taxon>Marasmiineae</taxon>
        <taxon>Physalacriaceae</taxon>
        <taxon>Armillaria</taxon>
    </lineage>
</organism>
<protein>
    <submittedName>
        <fullName evidence="1">Uncharacterized protein</fullName>
    </submittedName>
</protein>
<comment type="caution">
    <text evidence="1">The sequence shown here is derived from an EMBL/GenBank/DDBJ whole genome shotgun (WGS) entry which is preliminary data.</text>
</comment>
<keyword evidence="2" id="KW-1185">Reference proteome</keyword>
<reference evidence="1" key="1">
    <citation type="submission" date="2023-06" db="EMBL/GenBank/DDBJ databases">
        <authorList>
            <consortium name="Lawrence Berkeley National Laboratory"/>
            <person name="Ahrendt S."/>
            <person name="Sahu N."/>
            <person name="Indic B."/>
            <person name="Wong-Bajracharya J."/>
            <person name="Merenyi Z."/>
            <person name="Ke H.-M."/>
            <person name="Monk M."/>
            <person name="Kocsube S."/>
            <person name="Drula E."/>
            <person name="Lipzen A."/>
            <person name="Balint B."/>
            <person name="Henrissat B."/>
            <person name="Andreopoulos B."/>
            <person name="Martin F.M."/>
            <person name="Harder C.B."/>
            <person name="Rigling D."/>
            <person name="Ford K.L."/>
            <person name="Foster G.D."/>
            <person name="Pangilinan J."/>
            <person name="Papanicolaou A."/>
            <person name="Barry K."/>
            <person name="LaButti K."/>
            <person name="Viragh M."/>
            <person name="Koriabine M."/>
            <person name="Yan M."/>
            <person name="Riley R."/>
            <person name="Champramary S."/>
            <person name="Plett K.L."/>
            <person name="Tsai I.J."/>
            <person name="Slot J."/>
            <person name="Sipos G."/>
            <person name="Plett J."/>
            <person name="Nagy L.G."/>
            <person name="Grigoriev I.V."/>
        </authorList>
    </citation>
    <scope>NUCLEOTIDE SEQUENCE</scope>
    <source>
        <strain evidence="1">HWK02</strain>
    </source>
</reference>
<gene>
    <name evidence="1" type="ORF">EDD18DRAFT_1348944</name>
</gene>
<evidence type="ECO:0000313" key="2">
    <source>
        <dbReference type="Proteomes" id="UP001175228"/>
    </source>
</evidence>
<name>A0AA39QD48_9AGAR</name>
<proteinExistence type="predicted"/>